<evidence type="ECO:0000259" key="8">
    <source>
        <dbReference type="Pfam" id="PF00266"/>
    </source>
</evidence>
<reference evidence="10" key="1">
    <citation type="journal article" date="2019" name="Int. J. Syst. Evol. Microbiol.">
        <title>The Global Catalogue of Microorganisms (GCM) 10K type strain sequencing project: providing services to taxonomists for standard genome sequencing and annotation.</title>
        <authorList>
            <consortium name="The Broad Institute Genomics Platform"/>
            <consortium name="The Broad Institute Genome Sequencing Center for Infectious Disease"/>
            <person name="Wu L."/>
            <person name="Ma J."/>
        </authorList>
    </citation>
    <scope>NUCLEOTIDE SEQUENCE [LARGE SCALE GENOMIC DNA]</scope>
    <source>
        <strain evidence="10">DT28</strain>
    </source>
</reference>
<dbReference type="Proteomes" id="UP001595962">
    <property type="component" value="Unassembled WGS sequence"/>
</dbReference>
<dbReference type="InterPro" id="IPR000192">
    <property type="entry name" value="Aminotrans_V_dom"/>
</dbReference>
<dbReference type="InterPro" id="IPR020578">
    <property type="entry name" value="Aminotrans_V_PyrdxlP_BS"/>
</dbReference>
<dbReference type="InterPro" id="IPR015424">
    <property type="entry name" value="PyrdxlP-dep_Trfase"/>
</dbReference>
<evidence type="ECO:0000313" key="9">
    <source>
        <dbReference type="EMBL" id="MFC4656505.1"/>
    </source>
</evidence>
<dbReference type="PROSITE" id="PS00595">
    <property type="entry name" value="AA_TRANSFER_CLASS_5"/>
    <property type="match status" value="1"/>
</dbReference>
<evidence type="ECO:0000313" key="10">
    <source>
        <dbReference type="Proteomes" id="UP001595962"/>
    </source>
</evidence>
<comment type="caution">
    <text evidence="9">The sequence shown here is derived from an EMBL/GenBank/DDBJ whole genome shotgun (WGS) entry which is preliminary data.</text>
</comment>
<keyword evidence="5" id="KW-0663">Pyridoxal phosphate</keyword>
<comment type="cofactor">
    <cofactor evidence="1 7">
        <name>pyridoxal 5'-phosphate</name>
        <dbReference type="ChEBI" id="CHEBI:597326"/>
    </cofactor>
</comment>
<organism evidence="9 10">
    <name type="scientific">Rheinheimera marina</name>
    <dbReference type="NCBI Taxonomy" id="1774958"/>
    <lineage>
        <taxon>Bacteria</taxon>
        <taxon>Pseudomonadati</taxon>
        <taxon>Pseudomonadota</taxon>
        <taxon>Gammaproteobacteria</taxon>
        <taxon>Chromatiales</taxon>
        <taxon>Chromatiaceae</taxon>
        <taxon>Rheinheimera</taxon>
    </lineage>
</organism>
<dbReference type="Gene3D" id="3.90.1150.10">
    <property type="entry name" value="Aspartate Aminotransferase, domain 1"/>
    <property type="match status" value="1"/>
</dbReference>
<comment type="catalytic activity">
    <reaction evidence="6">
        <text>(sulfur carrier)-H + L-cysteine = (sulfur carrier)-SH + L-alanine</text>
        <dbReference type="Rhea" id="RHEA:43892"/>
        <dbReference type="Rhea" id="RHEA-COMP:14737"/>
        <dbReference type="Rhea" id="RHEA-COMP:14739"/>
        <dbReference type="ChEBI" id="CHEBI:29917"/>
        <dbReference type="ChEBI" id="CHEBI:35235"/>
        <dbReference type="ChEBI" id="CHEBI:57972"/>
        <dbReference type="ChEBI" id="CHEBI:64428"/>
        <dbReference type="EC" id="2.8.1.7"/>
    </reaction>
</comment>
<evidence type="ECO:0000256" key="6">
    <source>
        <dbReference type="ARBA" id="ARBA00050776"/>
    </source>
</evidence>
<name>A0ABV9JQF9_9GAMM</name>
<dbReference type="PANTHER" id="PTHR43586">
    <property type="entry name" value="CYSTEINE DESULFURASE"/>
    <property type="match status" value="1"/>
</dbReference>
<evidence type="ECO:0000256" key="3">
    <source>
        <dbReference type="ARBA" id="ARBA00012239"/>
    </source>
</evidence>
<dbReference type="CDD" id="cd06453">
    <property type="entry name" value="SufS_like"/>
    <property type="match status" value="1"/>
</dbReference>
<keyword evidence="4" id="KW-0808">Transferase</keyword>
<sequence>MTFSAELFRAEFGYFRQHPDWIYLDNAATMQKPAVVLEAIQQFYLTQNSNVHRSAHYLSQLATQAFEQSRRTIAQFLNAGSSHQVIFQSGATAAFNQLVFGLTGTVLNAGDRVLLTVLEHHANLVPWQLHAKSAGIELDFVPLDQQNRLDLDAYQRLLQRKPKVVSFAQVSNALGHIQPMEPMIKLAKAAGALVVVDGAQGVVWQQPDLQALDIDAYIFSGHKLYGPTGIGVLCAKTALLEQLKPLFGGGEMIQHVSLETVSFAALPYRLEAGTPNMAGAIGLAAAVNWLQQQDLDGLKLHKTQLLTELYAACMQIPQIELLSQSNLNAGILLFNLKNEHPADVAELLNQFKLAARAGSHCAMPLFQHLNCNGAVRLSLAGYTTNAEIAQVIAILKKLPEFF</sequence>
<evidence type="ECO:0000256" key="4">
    <source>
        <dbReference type="ARBA" id="ARBA00022679"/>
    </source>
</evidence>
<dbReference type="RefSeq" id="WP_377335633.1">
    <property type="nucleotide sequence ID" value="NZ_JBHSGB010000015.1"/>
</dbReference>
<evidence type="ECO:0000256" key="7">
    <source>
        <dbReference type="RuleBase" id="RU004504"/>
    </source>
</evidence>
<dbReference type="PANTHER" id="PTHR43586:SF8">
    <property type="entry name" value="CYSTEINE DESULFURASE 1, CHLOROPLASTIC"/>
    <property type="match status" value="1"/>
</dbReference>
<evidence type="ECO:0000256" key="1">
    <source>
        <dbReference type="ARBA" id="ARBA00001933"/>
    </source>
</evidence>
<dbReference type="EC" id="2.8.1.7" evidence="3"/>
<dbReference type="InterPro" id="IPR015422">
    <property type="entry name" value="PyrdxlP-dep_Trfase_small"/>
</dbReference>
<evidence type="ECO:0000256" key="5">
    <source>
        <dbReference type="ARBA" id="ARBA00022898"/>
    </source>
</evidence>
<dbReference type="InterPro" id="IPR015421">
    <property type="entry name" value="PyrdxlP-dep_Trfase_major"/>
</dbReference>
<protein>
    <recommendedName>
        <fullName evidence="3">cysteine desulfurase</fullName>
        <ecNumber evidence="3">2.8.1.7</ecNumber>
    </recommendedName>
</protein>
<accession>A0ABV9JQF9</accession>
<dbReference type="InterPro" id="IPR010970">
    <property type="entry name" value="Cys_dSase_SufS"/>
</dbReference>
<keyword evidence="9" id="KW-0032">Aminotransferase</keyword>
<dbReference type="Pfam" id="PF00266">
    <property type="entry name" value="Aminotran_5"/>
    <property type="match status" value="1"/>
</dbReference>
<gene>
    <name evidence="9" type="ORF">ACFO3I_15915</name>
</gene>
<dbReference type="EMBL" id="JBHSGB010000015">
    <property type="protein sequence ID" value="MFC4656505.1"/>
    <property type="molecule type" value="Genomic_DNA"/>
</dbReference>
<dbReference type="SUPFAM" id="SSF53383">
    <property type="entry name" value="PLP-dependent transferases"/>
    <property type="match status" value="1"/>
</dbReference>
<proteinExistence type="inferred from homology"/>
<feature type="domain" description="Aminotransferase class V" evidence="8">
    <location>
        <begin position="22"/>
        <end position="390"/>
    </location>
</feature>
<evidence type="ECO:0000256" key="2">
    <source>
        <dbReference type="ARBA" id="ARBA00010447"/>
    </source>
</evidence>
<dbReference type="Gene3D" id="3.40.640.10">
    <property type="entry name" value="Type I PLP-dependent aspartate aminotransferase-like (Major domain)"/>
    <property type="match status" value="1"/>
</dbReference>
<dbReference type="GO" id="GO:0008483">
    <property type="term" value="F:transaminase activity"/>
    <property type="evidence" value="ECO:0007669"/>
    <property type="project" value="UniProtKB-KW"/>
</dbReference>
<keyword evidence="10" id="KW-1185">Reference proteome</keyword>
<comment type="similarity">
    <text evidence="2">Belongs to the class-V pyridoxal-phosphate-dependent aminotransferase family. Csd subfamily.</text>
</comment>